<evidence type="ECO:0000313" key="3">
    <source>
        <dbReference type="Proteomes" id="UP000765509"/>
    </source>
</evidence>
<dbReference type="Proteomes" id="UP000765509">
    <property type="component" value="Unassembled WGS sequence"/>
</dbReference>
<comment type="caution">
    <text evidence="2">The sequence shown here is derived from an EMBL/GenBank/DDBJ whole genome shotgun (WGS) entry which is preliminary data.</text>
</comment>
<dbReference type="AlphaFoldDB" id="A0A9Q3CT92"/>
<feature type="domain" description="Retrovirus-related Pol polyprotein from transposon TNT 1-94-like beta-barrel" evidence="1">
    <location>
        <begin position="79"/>
        <end position="154"/>
    </location>
</feature>
<dbReference type="InterPro" id="IPR054722">
    <property type="entry name" value="PolX-like_BBD"/>
</dbReference>
<evidence type="ECO:0000259" key="1">
    <source>
        <dbReference type="Pfam" id="PF22936"/>
    </source>
</evidence>
<name>A0A9Q3CT92_9BASI</name>
<dbReference type="OrthoDB" id="413361at2759"/>
<reference evidence="2" key="1">
    <citation type="submission" date="2021-03" db="EMBL/GenBank/DDBJ databases">
        <title>Draft genome sequence of rust myrtle Austropuccinia psidii MF-1, a brazilian biotype.</title>
        <authorList>
            <person name="Quecine M.C."/>
            <person name="Pachon D.M.R."/>
            <person name="Bonatelli M.L."/>
            <person name="Correr F.H."/>
            <person name="Franceschini L.M."/>
            <person name="Leite T.F."/>
            <person name="Margarido G.R.A."/>
            <person name="Almeida C.A."/>
            <person name="Ferrarezi J.A."/>
            <person name="Labate C.A."/>
        </authorList>
    </citation>
    <scope>NUCLEOTIDE SEQUENCE</scope>
    <source>
        <strain evidence="2">MF-1</strain>
    </source>
</reference>
<sequence length="165" mass="18228">MNPRKAVALNRKSFLSKIVHYCANGKHNPLVKSHGPKKFLQLHPELRTEPRTKEAQSNFTVAQALLTLKENKLTTTSLVLDTGASNHMFNDKQFFTSISPCSTKISNGCDNSLLKAEATGTENIQDRQGKIQKLPNSLYVPALTTNLLSLTNLATLELLHSKLST</sequence>
<gene>
    <name evidence="2" type="ORF">O181_029994</name>
</gene>
<dbReference type="Pfam" id="PF22936">
    <property type="entry name" value="Pol_BBD"/>
    <property type="match status" value="1"/>
</dbReference>
<protein>
    <recommendedName>
        <fullName evidence="1">Retrovirus-related Pol polyprotein from transposon TNT 1-94-like beta-barrel domain-containing protein</fullName>
    </recommendedName>
</protein>
<accession>A0A9Q3CT92</accession>
<dbReference type="EMBL" id="AVOT02010498">
    <property type="protein sequence ID" value="MBW0490279.1"/>
    <property type="molecule type" value="Genomic_DNA"/>
</dbReference>
<proteinExistence type="predicted"/>
<keyword evidence="3" id="KW-1185">Reference proteome</keyword>
<organism evidence="2 3">
    <name type="scientific">Austropuccinia psidii MF-1</name>
    <dbReference type="NCBI Taxonomy" id="1389203"/>
    <lineage>
        <taxon>Eukaryota</taxon>
        <taxon>Fungi</taxon>
        <taxon>Dikarya</taxon>
        <taxon>Basidiomycota</taxon>
        <taxon>Pucciniomycotina</taxon>
        <taxon>Pucciniomycetes</taxon>
        <taxon>Pucciniales</taxon>
        <taxon>Sphaerophragmiaceae</taxon>
        <taxon>Austropuccinia</taxon>
    </lineage>
</organism>
<evidence type="ECO:0000313" key="2">
    <source>
        <dbReference type="EMBL" id="MBW0490279.1"/>
    </source>
</evidence>